<organism evidence="5">
    <name type="scientific">Gongylonema pulchrum</name>
    <dbReference type="NCBI Taxonomy" id="637853"/>
    <lineage>
        <taxon>Eukaryota</taxon>
        <taxon>Metazoa</taxon>
        <taxon>Ecdysozoa</taxon>
        <taxon>Nematoda</taxon>
        <taxon>Chromadorea</taxon>
        <taxon>Rhabditida</taxon>
        <taxon>Spirurina</taxon>
        <taxon>Spiruromorpha</taxon>
        <taxon>Spiruroidea</taxon>
        <taxon>Gongylonematidae</taxon>
        <taxon>Gongylonema</taxon>
    </lineage>
</organism>
<accession>A0A183EGI3</accession>
<evidence type="ECO:0000259" key="2">
    <source>
        <dbReference type="Pfam" id="PF20412"/>
    </source>
</evidence>
<name>A0A183EGI3_9BILA</name>
<protein>
    <submittedName>
        <fullName evidence="5">RALGAPB_N domain-containing protein</fullName>
    </submittedName>
</protein>
<dbReference type="InterPro" id="IPR046859">
    <property type="entry name" value="RGPA/RALGAPB_N"/>
</dbReference>
<dbReference type="InterPro" id="IPR039930">
    <property type="entry name" value="RALGAPB"/>
</dbReference>
<dbReference type="WBParaSite" id="GPUH_0002009901-mRNA-1">
    <property type="protein sequence ID" value="GPUH_0002009901-mRNA-1"/>
    <property type="gene ID" value="GPUH_0002009901"/>
</dbReference>
<dbReference type="Pfam" id="PF20412">
    <property type="entry name" value="RALGAPB_N"/>
    <property type="match status" value="1"/>
</dbReference>
<dbReference type="GO" id="GO:0005096">
    <property type="term" value="F:GTPase activator activity"/>
    <property type="evidence" value="ECO:0007669"/>
    <property type="project" value="InterPro"/>
</dbReference>
<proteinExistence type="predicted"/>
<dbReference type="Proteomes" id="UP000271098">
    <property type="component" value="Unassembled WGS sequence"/>
</dbReference>
<feature type="domain" description="Ral GTPase-activating protein subunit alpha/beta N-terminal" evidence="2">
    <location>
        <begin position="16"/>
        <end position="92"/>
    </location>
</feature>
<evidence type="ECO:0000256" key="1">
    <source>
        <dbReference type="SAM" id="SignalP"/>
    </source>
</evidence>
<dbReference type="AlphaFoldDB" id="A0A183EGI3"/>
<feature type="signal peptide" evidence="1">
    <location>
        <begin position="1"/>
        <end position="21"/>
    </location>
</feature>
<dbReference type="OrthoDB" id="10009983at2759"/>
<evidence type="ECO:0000313" key="5">
    <source>
        <dbReference type="WBParaSite" id="GPUH_0002009901-mRNA-1"/>
    </source>
</evidence>
<gene>
    <name evidence="3" type="ORF">GPUH_LOCUS20074</name>
</gene>
<keyword evidence="1" id="KW-0732">Signal</keyword>
<dbReference type="PANTHER" id="PTHR21344">
    <property type="entry name" value="RAL GTPASE-ACTIVATING PROTEIN SUBUNIT BETA"/>
    <property type="match status" value="1"/>
</dbReference>
<sequence length="165" mass="18368">MHFFFFLSGGSLILLSAGIGAQDVASVVASKLTQTLLDEFLCASLLEQIPSPPYWKTLSFLSRRWRHQVSFIENWARKVLSLSVLIVQEIYGENYCTIKITDDQVKLFSAEAKKPAESVTMPVLHVCWFQLMHLIGNPADIISHDPRIAGALPANPLRALLTTGE</sequence>
<reference evidence="5" key="1">
    <citation type="submission" date="2016-06" db="UniProtKB">
        <authorList>
            <consortium name="WormBaseParasite"/>
        </authorList>
    </citation>
    <scope>IDENTIFICATION</scope>
</reference>
<dbReference type="EMBL" id="UYRT01089714">
    <property type="protein sequence ID" value="VDN35248.1"/>
    <property type="molecule type" value="Genomic_DNA"/>
</dbReference>
<evidence type="ECO:0000313" key="3">
    <source>
        <dbReference type="EMBL" id="VDN35248.1"/>
    </source>
</evidence>
<feature type="chain" id="PRO_5043139145" evidence="1">
    <location>
        <begin position="22"/>
        <end position="165"/>
    </location>
</feature>
<evidence type="ECO:0000313" key="4">
    <source>
        <dbReference type="Proteomes" id="UP000271098"/>
    </source>
</evidence>
<keyword evidence="4" id="KW-1185">Reference proteome</keyword>
<reference evidence="3 4" key="2">
    <citation type="submission" date="2018-11" db="EMBL/GenBank/DDBJ databases">
        <authorList>
            <consortium name="Pathogen Informatics"/>
        </authorList>
    </citation>
    <scope>NUCLEOTIDE SEQUENCE [LARGE SCALE GENOMIC DNA]</scope>
</reference>
<dbReference type="PANTHER" id="PTHR21344:SF1">
    <property type="entry name" value="RAL GTPASE-ACTIVATING PROTEIN SUBUNIT BETA"/>
    <property type="match status" value="1"/>
</dbReference>